<dbReference type="Gene3D" id="1.25.40.1050">
    <property type="match status" value="1"/>
</dbReference>
<evidence type="ECO:0000256" key="2">
    <source>
        <dbReference type="ARBA" id="ARBA00006994"/>
    </source>
</evidence>
<dbReference type="InterPro" id="IPR041412">
    <property type="entry name" value="Xrn1_helical"/>
</dbReference>
<dbReference type="Pfam" id="PF13716">
    <property type="entry name" value="CRAL_TRIO_2"/>
    <property type="match status" value="1"/>
</dbReference>
<gene>
    <name evidence="20" type="ORF">F5X68DRAFT_224319</name>
</gene>
<dbReference type="GO" id="GO:0003723">
    <property type="term" value="F:RNA binding"/>
    <property type="evidence" value="ECO:0007669"/>
    <property type="project" value="TreeGrafter"/>
</dbReference>
<dbReference type="Gene3D" id="2.30.29.30">
    <property type="entry name" value="Pleckstrin-homology domain (PH domain)/Phosphotyrosine-binding domain (PTB)"/>
    <property type="match status" value="1"/>
</dbReference>
<keyword evidence="13" id="KW-0805">Transcription regulation</keyword>
<dbReference type="EMBL" id="JAGSXJ010000024">
    <property type="protein sequence ID" value="KAH6676184.1"/>
    <property type="molecule type" value="Genomic_DNA"/>
</dbReference>
<dbReference type="Gene3D" id="3.40.50.12390">
    <property type="match status" value="1"/>
</dbReference>
<feature type="region of interest" description="Disordered" evidence="18">
    <location>
        <begin position="835"/>
        <end position="935"/>
    </location>
</feature>
<dbReference type="PANTHER" id="PTHR12341:SF41">
    <property type="entry name" value="5'-3' EXORIBONUCLEASE 2"/>
    <property type="match status" value="1"/>
</dbReference>
<keyword evidence="6" id="KW-0698">rRNA processing</keyword>
<dbReference type="InterPro" id="IPR004859">
    <property type="entry name" value="Xrn1_N"/>
</dbReference>
<evidence type="ECO:0000313" key="20">
    <source>
        <dbReference type="EMBL" id="KAH6676184.1"/>
    </source>
</evidence>
<evidence type="ECO:0000259" key="19">
    <source>
        <dbReference type="PROSITE" id="PS50018"/>
    </source>
</evidence>
<evidence type="ECO:0000256" key="11">
    <source>
        <dbReference type="ARBA" id="ARBA00022833"/>
    </source>
</evidence>
<name>A0A9P8V5B8_9PEZI</name>
<dbReference type="InterPro" id="IPR016024">
    <property type="entry name" value="ARM-type_fold"/>
</dbReference>
<comment type="similarity">
    <text evidence="2">Belongs to the 5'-3' exonuclease family. XRN2/RAT1 subfamily.</text>
</comment>
<dbReference type="Pfam" id="PF00616">
    <property type="entry name" value="RasGAP"/>
    <property type="match status" value="1"/>
</dbReference>
<comment type="function">
    <text evidence="17">Possesses 5'-&gt;3' exoribonuclease activity. Required for the processing of nuclear mRNA and rRNA precursors. May promote the termination of transcription by RNA polymerase II. Essential for vegetative cell growth and chromosome segregation.</text>
</comment>
<dbReference type="Gene3D" id="3.40.525.10">
    <property type="entry name" value="CRAL-TRIO lipid binding domain"/>
    <property type="match status" value="1"/>
</dbReference>
<evidence type="ECO:0000256" key="4">
    <source>
        <dbReference type="ARBA" id="ARBA00022468"/>
    </source>
</evidence>
<evidence type="ECO:0000256" key="12">
    <source>
        <dbReference type="ARBA" id="ARBA00022839"/>
    </source>
</evidence>
<dbReference type="InterPro" id="IPR008936">
    <property type="entry name" value="Rho_GTPase_activation_prot"/>
</dbReference>
<keyword evidence="8" id="KW-0540">Nuclease</keyword>
<dbReference type="Gene3D" id="1.10.506.10">
    <property type="entry name" value="GTPase Activation - p120gap, domain 1"/>
    <property type="match status" value="2"/>
</dbReference>
<dbReference type="FunFam" id="3.40.50.12390:FF:000003">
    <property type="entry name" value="5'-3' exoribonuclease"/>
    <property type="match status" value="1"/>
</dbReference>
<evidence type="ECO:0000256" key="13">
    <source>
        <dbReference type="ARBA" id="ARBA00023015"/>
    </source>
</evidence>
<dbReference type="InterPro" id="IPR011993">
    <property type="entry name" value="PH-like_dom_sf"/>
</dbReference>
<dbReference type="InterPro" id="IPR001936">
    <property type="entry name" value="RasGAP_dom"/>
</dbReference>
<dbReference type="Pfam" id="PF03159">
    <property type="entry name" value="XRN_N"/>
    <property type="match status" value="1"/>
</dbReference>
<keyword evidence="14" id="KW-0175">Coiled coil</keyword>
<dbReference type="InterPro" id="IPR054071">
    <property type="entry name" value="PH_NF1"/>
</dbReference>
<keyword evidence="9" id="KW-0479">Metal-binding</keyword>
<accession>A0A9P8V5B8</accession>
<keyword evidence="16" id="KW-0539">Nucleus</keyword>
<feature type="region of interest" description="Disordered" evidence="18">
    <location>
        <begin position="507"/>
        <end position="556"/>
    </location>
</feature>
<dbReference type="Proteomes" id="UP000770015">
    <property type="component" value="Unassembled WGS sequence"/>
</dbReference>
<dbReference type="PROSITE" id="PS50018">
    <property type="entry name" value="RAS_GTPASE_ACTIV_2"/>
    <property type="match status" value="1"/>
</dbReference>
<keyword evidence="15" id="KW-0804">Transcription</keyword>
<dbReference type="FunFam" id="1.25.40.1050:FF:000002">
    <property type="entry name" value="5'-3' exoribonuclease"/>
    <property type="match status" value="1"/>
</dbReference>
<keyword evidence="11" id="KW-0862">Zinc</keyword>
<dbReference type="FunFam" id="3.40.50.12390:FF:000005">
    <property type="entry name" value="5'-3' exoribonuclease 2"/>
    <property type="match status" value="1"/>
</dbReference>
<keyword evidence="5" id="KW-0806">Transcription termination</keyword>
<dbReference type="GO" id="GO:0000956">
    <property type="term" value="P:nuclear-transcribed mRNA catabolic process"/>
    <property type="evidence" value="ECO:0007669"/>
    <property type="project" value="TreeGrafter"/>
</dbReference>
<evidence type="ECO:0000256" key="14">
    <source>
        <dbReference type="ARBA" id="ARBA00023054"/>
    </source>
</evidence>
<dbReference type="GO" id="GO:0007165">
    <property type="term" value="P:signal transduction"/>
    <property type="evidence" value="ECO:0007669"/>
    <property type="project" value="UniProtKB-ARBA"/>
</dbReference>
<feature type="compositionally biased region" description="Basic residues" evidence="18">
    <location>
        <begin position="436"/>
        <end position="449"/>
    </location>
</feature>
<feature type="compositionally biased region" description="Basic and acidic residues" evidence="18">
    <location>
        <begin position="412"/>
        <end position="435"/>
    </location>
</feature>
<dbReference type="InterPro" id="IPR001251">
    <property type="entry name" value="CRAL-TRIO_dom"/>
</dbReference>
<sequence length="3416" mass="379352">MGIPAAFRWLSSKYPKIISPVIEGQPITLDDGSIIPVDTTGPNPNGEEFDNLYLDMNGIVHPCTHPEDRPAPTDEEEMMLEVFRYTDRVVNMVRPRKLLMIAVDGVAPRAKMNQQRSRRFRSAQEAQEKEIDKQEHLKLLKQQNGGVLPQETLEAAAKKVFDSNSITPGTPFMDILAASLRYWCAYKLNTDPAWAKMKIIISDATVPGEGEHKIMSFVRSQRTAPDYDPNTRHVIYGLDADLIMLGLATHEPHFRVLREDVFFQDAKARMCKICGQKGHDERACRGDAKEKEGEFDEQSKETTLKPFIWLHVSVLREYLAVELHVPGLPFRFDLERAIDDWVFMCCFVGNDFLPHLPALEIRENGINTLMAIWRESLPLMGGYVTKDGHVDLDRAQRILAGLAKQEDEIFKRRKEQEDRREANAKRRKLQEERNGRRGNKDHHSGGHRKAPLDSASTGLQLFPAAGSGSASNGVTHDMITGRSSNSNANVANKSAASIIRSQLQGLAPAANASDGPAGKVAEPAPGPANQSTLGKRKADAIDQPPAEGSEEATGTTVSVAEEAAIDHVRLWEDGYADRYYEQKFHVDRKDIAFRHQVARAYVEGLSWVLLYYYQGCPSWEWFYPYHYAPFAADFVEMGKMEITFEKGRIAKPFEQLMSVLPAASRHALPEVFHDLMLNEDSEVIDFYPEEFDIDLNGKKFAWQGVALLPFIEMSRLLAAVESKYPQLSPEDAARNAVGHDVLLFSDAHHNLYDEIINHFYSKKKQAGALKLSPVTSDGLAGKVEPVPEYLPHTALAYPSERQAMPSLDYDRSLRVRYTMPTSSHMHKSMLLRGVKPPPAALNNGDIENLKNHNSRGGRGGWGGGPSGRGGDRGRGRGGGRGFNHGNHGGSYGQQAPPRWQPPPPGHPGFGIGMPPPPPGTNFGNGGAWQTPQGGYLPHRTGTLGRELCRNDIVISTRSTLVSIGTTNIGPVLESLITLLEDLGRGYKGLASHPTHVVLSELYILGLAADCCTAHWNHVATSMSRAAPVARSHKPSIDSVPAPLDDILVARTLDIFKRLMEPVSEGYILPAHTILEPAHLQHTPTSRTGSPTSVVEPIVPGSDDPREHPALIEVHVKVIVELLTASSWERCFEYFKGNIHAVRTLQSAQHGTGQPTTMSDDDRSALVALRLLSYFWVDGRKLGLVLQEICSSFLHFRRPFQNTVAAVLPVLITSWLNRHPQEFVQHHKQHKRLDGGADTLFDMAHALGDNGRKRGGLLALQTTLLFLLPDVFEVASNLRDAKSNSIVKKTAFLEGLRKALRNKNEQAAYCLVSLLHACRHFDAEDDTAFVSFALDIQDEVTDAIFRRPPSQPEASVLDEDLLTATFVSLAQLNPAAPPEHLLEACLAQSAPKVFTSSMIHGCSYLARQPDARRYDALFLVAAPFMLGQLQVIADASDGTDGTELDANDPSKTAMACSIIEYLEASPEFLSKDADGRAPAGDDMLNRAFHIFLSLVLSESPAIRTLATSVAARLLRDPGVLGGLKSRGNIGSLDLRMAFWRRSCHLLTEMCDGALVANSHASIATIHEYLETRALLLQCLGELAELPRDVPELPAAVSKTETTLLTCQMVTACIGIAVEVYTASEATPEATKALAPELGSRAFRFTGLVAFQKRLQFPTIGILAAWEHAFQRWMYLSREVSTASVDSVNEKTLVEWRNFSGFLASLGGICVANQAIILEEPALGSLGWIDRLPTENHEEPSLSRYLRLSIQLMGEATREVLSADISPALFHYLFKSLETELEVLFTGALASADQAQDIEVPFAEQAISLLKALVERLDASSVHLGALTLNFAKFMDTIPDNISTLKVKIKVCQLCEAVNKRKEHLNLRDDVRIRNQLLEYIFGWIARPRSPVKDLVSGVGRVEESHRVQKDLDRACLRSLSELTFRLPLQPGEGQTDAGTSELKSQMFHTYFNRFLSLLNHDTMEFPRSEHPPVGSVRDEATSIAELAITILSNLLSANIDVGLKHSLNIGYHDNVEIRTAFVRVLCNILVQGTEFNNLTDQAVSEKYDELLEILTKDMSLVAAMSAICPSNEVDELTIALLTIFERRGLSFDLLEVLIKQEIEETENESEILRRTCVATKTLSVYAKWKGQDYLKDTLQKVVERLMLTSKDLGLELDPARVASADELEKNALQLQVVAKVFIDDIRASSVSIPPAFRRVCHIISTAVLPKFPDAKYTAVGAFVFLRFFCPAIVAPEVEGLLDTAPSRDLRRGLLLIAKVIQNLANNVLFGAKEPYMYPLNKFLTQNIYHVTTFLREISVPPDGPVPNVGSESFDFGSCVALHRFLYDHWDHVRQKLVTQERRDFVRSPADVSRGRSPVLEPLRHLITNLGPPPLAVTWNRPLLSMNSPPAYSRFQDFMLRNAFRSTESFITARAVYDGGESKDAVSVVCIILRHIDTESIDYDTLLFCYLKIASRLWHKPFGLLIDATSYSGQNEPPDELFKKLEILTPVELRRHLTRIYVYNMNSAFRKCFRRILKVSAKTESSIFHPKNVDYHLIGSLQDLQAHFHLSQLHLPKETISVVTDTRFVFQPVTRLSKTKGKIEVVIKVGSQFVQVTTTKKQEVFPEYRLHSTVNDIFRLGEVDEAPTSIQTEDDSAFGLRADSGRIIMYFTSPKKADVLQSIRGAKVKYGKDNRLFKAYERLVRPQDVPGTLLNLALSNLSSSDSSLRLSSYNLLGALCKAFRFSAASKLVCMIDVSVPLNPTSFIVGMSRELARTEPQLTFDFLTEFFVGWDSFSDEQKPLSLAYMAPWLSNLRTTIIASDVDGDKARDKIATLFRKLIDIAITDHFLAHTLEHGIWPSIAGDELIIEIFMEELTKAAMSFGFDDEPLESLASIVAGVGTITLRAKIISRLRKALNRTSLRPTKHLPDNAVWAEICVLLHFCLTLSFDNGVQSQLYLPEIFHIVTMLANTGTVEVRVLIHRLLVNTVHAACTSFLIDDLRSNKLRASLDVLSETKNDTFPASLRDAASMSTTHDSGHILAATETLATTLFELCSVAAPSVDVSNAWKSRWMSLVASTAFQNNPAIQPRAFTVMGCLAREEVDDDLLYQVLVALRISVGRLGEENNSDMFIAIVTSLSKMMAKLPSASRYGLQLFWLAISLIRLVPCGLFNCTAHFLEAVLTNIGALGGLRGSSNMASLLLQGRGQLEDAASQLDEVYGVHFSRNRFHMAVCACLARGLTDTTTRQVAMKVIATFIEMTNDSSVPGEGLAAGSFSSPYMSLLIARSTSQEELEETMWLAGVNPAGCSTLLFPRHFDHVGSHDDVDLLLMTAIELVDFQYLEDSVQERTLRWLTELCTHHDVLLHSQNYPTISAAHSLLRCISSHTQAENISDSMIPLEQSLHAIGFSGLWRSCSFDSSHEYNKQYYSITEKLIEVCL</sequence>
<dbReference type="GO" id="GO:0006397">
    <property type="term" value="P:mRNA processing"/>
    <property type="evidence" value="ECO:0007669"/>
    <property type="project" value="UniProtKB-KW"/>
</dbReference>
<dbReference type="PROSITE" id="PS00509">
    <property type="entry name" value="RAS_GTPASE_ACTIV_1"/>
    <property type="match status" value="1"/>
</dbReference>
<feature type="region of interest" description="Disordered" evidence="18">
    <location>
        <begin position="112"/>
        <end position="132"/>
    </location>
</feature>
<evidence type="ECO:0000256" key="16">
    <source>
        <dbReference type="ARBA" id="ARBA00023242"/>
    </source>
</evidence>
<dbReference type="GO" id="GO:0006353">
    <property type="term" value="P:DNA-templated transcription termination"/>
    <property type="evidence" value="ECO:0007669"/>
    <property type="project" value="UniProtKB-KW"/>
</dbReference>
<keyword evidence="12" id="KW-0269">Exonuclease</keyword>
<dbReference type="InterPro" id="IPR036865">
    <property type="entry name" value="CRAL-TRIO_dom_sf"/>
</dbReference>
<dbReference type="GO" id="GO:0005096">
    <property type="term" value="F:GTPase activator activity"/>
    <property type="evidence" value="ECO:0007669"/>
    <property type="project" value="UniProtKB-KW"/>
</dbReference>
<dbReference type="SUPFAM" id="SSF48371">
    <property type="entry name" value="ARM repeat"/>
    <property type="match status" value="1"/>
</dbReference>
<evidence type="ECO:0000256" key="7">
    <source>
        <dbReference type="ARBA" id="ARBA00022664"/>
    </source>
</evidence>
<keyword evidence="7" id="KW-0507">mRNA processing</keyword>
<dbReference type="SUPFAM" id="SSF48350">
    <property type="entry name" value="GTPase activation domain, GAP"/>
    <property type="match status" value="1"/>
</dbReference>
<evidence type="ECO:0000256" key="15">
    <source>
        <dbReference type="ARBA" id="ARBA00023163"/>
    </source>
</evidence>
<reference evidence="20" key="1">
    <citation type="journal article" date="2021" name="Nat. Commun.">
        <title>Genetic determinants of endophytism in the Arabidopsis root mycobiome.</title>
        <authorList>
            <person name="Mesny F."/>
            <person name="Miyauchi S."/>
            <person name="Thiergart T."/>
            <person name="Pickel B."/>
            <person name="Atanasova L."/>
            <person name="Karlsson M."/>
            <person name="Huettel B."/>
            <person name="Barry K.W."/>
            <person name="Haridas S."/>
            <person name="Chen C."/>
            <person name="Bauer D."/>
            <person name="Andreopoulos W."/>
            <person name="Pangilinan J."/>
            <person name="LaButti K."/>
            <person name="Riley R."/>
            <person name="Lipzen A."/>
            <person name="Clum A."/>
            <person name="Drula E."/>
            <person name="Henrissat B."/>
            <person name="Kohler A."/>
            <person name="Grigoriev I.V."/>
            <person name="Martin F.M."/>
            <person name="Hacquard S."/>
        </authorList>
    </citation>
    <scope>NUCLEOTIDE SEQUENCE</scope>
    <source>
        <strain evidence="20">MPI-SDFR-AT-0117</strain>
    </source>
</reference>
<comment type="subcellular location">
    <subcellularLocation>
        <location evidence="1">Nucleus</location>
    </subcellularLocation>
</comment>
<evidence type="ECO:0000256" key="5">
    <source>
        <dbReference type="ARBA" id="ARBA00022472"/>
    </source>
</evidence>
<evidence type="ECO:0000313" key="21">
    <source>
        <dbReference type="Proteomes" id="UP000770015"/>
    </source>
</evidence>
<evidence type="ECO:0000256" key="17">
    <source>
        <dbReference type="ARBA" id="ARBA00046137"/>
    </source>
</evidence>
<dbReference type="GO" id="GO:0046872">
    <property type="term" value="F:metal ion binding"/>
    <property type="evidence" value="ECO:0007669"/>
    <property type="project" value="UniProtKB-KW"/>
</dbReference>
<dbReference type="Pfam" id="PF17846">
    <property type="entry name" value="XRN_M"/>
    <property type="match status" value="1"/>
</dbReference>
<dbReference type="CDD" id="cd18673">
    <property type="entry name" value="PIN_XRN1-2-like"/>
    <property type="match status" value="1"/>
</dbReference>
<keyword evidence="21" id="KW-1185">Reference proteome</keyword>
<dbReference type="Pfam" id="PF21877">
    <property type="entry name" value="PH_NF1"/>
    <property type="match status" value="1"/>
</dbReference>
<dbReference type="PANTHER" id="PTHR12341">
    <property type="entry name" value="5'-&gt;3' EXORIBONUCLEASE"/>
    <property type="match status" value="1"/>
</dbReference>
<feature type="region of interest" description="Disordered" evidence="18">
    <location>
        <begin position="412"/>
        <end position="488"/>
    </location>
</feature>
<dbReference type="InterPro" id="IPR023152">
    <property type="entry name" value="RasGAP_CS"/>
</dbReference>
<organism evidence="20 21">
    <name type="scientific">Plectosphaerella plurivora</name>
    <dbReference type="NCBI Taxonomy" id="936078"/>
    <lineage>
        <taxon>Eukaryota</taxon>
        <taxon>Fungi</taxon>
        <taxon>Dikarya</taxon>
        <taxon>Ascomycota</taxon>
        <taxon>Pezizomycotina</taxon>
        <taxon>Sordariomycetes</taxon>
        <taxon>Hypocreomycetidae</taxon>
        <taxon>Glomerellales</taxon>
        <taxon>Plectosphaerellaceae</taxon>
        <taxon>Plectosphaerella</taxon>
    </lineage>
</organism>
<dbReference type="GO" id="GO:0004534">
    <property type="term" value="F:5'-3' RNA exonuclease activity"/>
    <property type="evidence" value="ECO:0007669"/>
    <property type="project" value="TreeGrafter"/>
</dbReference>
<evidence type="ECO:0000256" key="3">
    <source>
        <dbReference type="ARBA" id="ARBA00013845"/>
    </source>
</evidence>
<feature type="domain" description="Ras-GAP" evidence="19">
    <location>
        <begin position="2071"/>
        <end position="2264"/>
    </location>
</feature>
<dbReference type="OrthoDB" id="28245at2759"/>
<dbReference type="CDD" id="cd05392">
    <property type="entry name" value="RasGAP_Neurofibromin_like"/>
    <property type="match status" value="1"/>
</dbReference>
<comment type="caution">
    <text evidence="20">The sequence shown here is derived from an EMBL/GenBank/DDBJ whole genome shotgun (WGS) entry which is preliminary data.</text>
</comment>
<evidence type="ECO:0000256" key="9">
    <source>
        <dbReference type="ARBA" id="ARBA00022723"/>
    </source>
</evidence>
<evidence type="ECO:0000256" key="1">
    <source>
        <dbReference type="ARBA" id="ARBA00004123"/>
    </source>
</evidence>
<evidence type="ECO:0000256" key="8">
    <source>
        <dbReference type="ARBA" id="ARBA00022722"/>
    </source>
</evidence>
<evidence type="ECO:0000256" key="10">
    <source>
        <dbReference type="ARBA" id="ARBA00022801"/>
    </source>
</evidence>
<dbReference type="SMART" id="SM00323">
    <property type="entry name" value="RasGAP"/>
    <property type="match status" value="1"/>
</dbReference>
<feature type="compositionally biased region" description="Gly residues" evidence="18">
    <location>
        <begin position="856"/>
        <end position="868"/>
    </location>
</feature>
<dbReference type="GO" id="GO:0005634">
    <property type="term" value="C:nucleus"/>
    <property type="evidence" value="ECO:0007669"/>
    <property type="project" value="UniProtKB-SubCell"/>
</dbReference>
<dbReference type="GO" id="GO:0006364">
    <property type="term" value="P:rRNA processing"/>
    <property type="evidence" value="ECO:0007669"/>
    <property type="project" value="UniProtKB-KW"/>
</dbReference>
<keyword evidence="4" id="KW-0343">GTPase activation</keyword>
<evidence type="ECO:0000256" key="18">
    <source>
        <dbReference type="SAM" id="MobiDB-lite"/>
    </source>
</evidence>
<protein>
    <recommendedName>
        <fullName evidence="3">5'-3' exoribonuclease 2</fullName>
    </recommendedName>
</protein>
<proteinExistence type="inferred from homology"/>
<evidence type="ECO:0000256" key="6">
    <source>
        <dbReference type="ARBA" id="ARBA00022552"/>
    </source>
</evidence>
<keyword evidence="10" id="KW-0378">Hydrolase</keyword>
<feature type="compositionally biased region" description="Gly residues" evidence="18">
    <location>
        <begin position="876"/>
        <end position="891"/>
    </location>
</feature>
<dbReference type="InterPro" id="IPR027073">
    <property type="entry name" value="5_3_exoribonuclease"/>
</dbReference>